<dbReference type="SUPFAM" id="SSF53649">
    <property type="entry name" value="Alkaline phosphatase-like"/>
    <property type="match status" value="1"/>
</dbReference>
<proteinExistence type="predicted"/>
<name>A0ABY7YQ81_9HYPH</name>
<evidence type="ECO:0000256" key="1">
    <source>
        <dbReference type="ARBA" id="ARBA00022723"/>
    </source>
</evidence>
<dbReference type="Gene3D" id="3.40.720.10">
    <property type="entry name" value="Alkaline Phosphatase, subunit A"/>
    <property type="match status" value="1"/>
</dbReference>
<keyword evidence="1" id="KW-0479">Metal-binding</keyword>
<dbReference type="RefSeq" id="WP_282219867.1">
    <property type="nucleotide sequence ID" value="NZ_CP118246.1"/>
</dbReference>
<dbReference type="PANTHER" id="PTHR45953:SF1">
    <property type="entry name" value="IDURONATE 2-SULFATASE"/>
    <property type="match status" value="1"/>
</dbReference>
<sequence>MRAIFILFDTLNRHFLEPYGGSLTQTPNFRRLAERSVRFDRHYVGSLPCMPARRDLLTGRLNFMHRSWGPLEPFDVPLPQLLKQAGVYSHLVTDHYHYLEPGGVGYMNAFSSFEVLRGQEGDCWKAEVDPPLTDWKQKYHPAQYSDKPGNLYYHNMVNRAEVKDETDFSSVQCFDLGCEFLDRNSAADNWFLQIETFDPHEPFHAPERLREKFPTEYDGPVRDWPPYSRVSEDKAEAAELVANYMALLAHCDEQLGRVLDKMDALDLWKDTMLVVSTDHGFLTGEHGWWAKNKMPAYQEIANIPLFVHHPDHVQCQGQDRTTLTQTPDLMPTFLDAFGCSVPHQVRGQSILPALASPEVRIRDAAIFGYFGGAINVTDGQYSYFRYPDELLDQTLFQYTLMPSHMLETFTAQEMAGATLIDDLAYSGDYKVMRIPVIEQSPWYNSHGPAVMEANSSLLFDIKNDPHQADPIADPALHDRLIGMLTTEMARNDAPPEAFERLGLESNGGPEHG</sequence>
<dbReference type="Proteomes" id="UP001220530">
    <property type="component" value="Chromosome"/>
</dbReference>
<reference evidence="5 6" key="1">
    <citation type="submission" date="2023-02" db="EMBL/GenBank/DDBJ databases">
        <title>Devosia algicola sp. nov., isolated from the phycosphere of marine algae.</title>
        <authorList>
            <person name="Kim J.M."/>
            <person name="Lee J.K."/>
            <person name="Choi B.J."/>
            <person name="Bayburt H."/>
            <person name="Jeon C.O."/>
        </authorList>
    </citation>
    <scope>NUCLEOTIDE SEQUENCE [LARGE SCALE GENOMIC DNA]</scope>
    <source>
        <strain evidence="5 6">G20-9</strain>
    </source>
</reference>
<protein>
    <submittedName>
        <fullName evidence="5">Sulfatase</fullName>
    </submittedName>
</protein>
<evidence type="ECO:0000256" key="3">
    <source>
        <dbReference type="SAM" id="MobiDB-lite"/>
    </source>
</evidence>
<evidence type="ECO:0000256" key="2">
    <source>
        <dbReference type="ARBA" id="ARBA00022801"/>
    </source>
</evidence>
<dbReference type="PANTHER" id="PTHR45953">
    <property type="entry name" value="IDURONATE 2-SULFATASE"/>
    <property type="match status" value="1"/>
</dbReference>
<dbReference type="Pfam" id="PF00884">
    <property type="entry name" value="Sulfatase"/>
    <property type="match status" value="1"/>
</dbReference>
<evidence type="ECO:0000313" key="6">
    <source>
        <dbReference type="Proteomes" id="UP001220530"/>
    </source>
</evidence>
<dbReference type="InterPro" id="IPR017850">
    <property type="entry name" value="Alkaline_phosphatase_core_sf"/>
</dbReference>
<dbReference type="CDD" id="cd16148">
    <property type="entry name" value="sulfatase_like"/>
    <property type="match status" value="1"/>
</dbReference>
<organism evidence="5 6">
    <name type="scientific">Devosia algicola</name>
    <dbReference type="NCBI Taxonomy" id="3026418"/>
    <lineage>
        <taxon>Bacteria</taxon>
        <taxon>Pseudomonadati</taxon>
        <taxon>Pseudomonadota</taxon>
        <taxon>Alphaproteobacteria</taxon>
        <taxon>Hyphomicrobiales</taxon>
        <taxon>Devosiaceae</taxon>
        <taxon>Devosia</taxon>
    </lineage>
</organism>
<dbReference type="EMBL" id="CP118246">
    <property type="protein sequence ID" value="WDR03473.1"/>
    <property type="molecule type" value="Genomic_DNA"/>
</dbReference>
<feature type="region of interest" description="Disordered" evidence="3">
    <location>
        <begin position="491"/>
        <end position="512"/>
    </location>
</feature>
<evidence type="ECO:0000259" key="4">
    <source>
        <dbReference type="Pfam" id="PF00884"/>
    </source>
</evidence>
<feature type="domain" description="Sulfatase N-terminal" evidence="4">
    <location>
        <begin position="4"/>
        <end position="338"/>
    </location>
</feature>
<keyword evidence="2" id="KW-0378">Hydrolase</keyword>
<gene>
    <name evidence="5" type="ORF">PSQ19_05070</name>
</gene>
<dbReference type="InterPro" id="IPR000917">
    <property type="entry name" value="Sulfatase_N"/>
</dbReference>
<accession>A0ABY7YQ81</accession>
<keyword evidence="6" id="KW-1185">Reference proteome</keyword>
<evidence type="ECO:0000313" key="5">
    <source>
        <dbReference type="EMBL" id="WDR03473.1"/>
    </source>
</evidence>